<sequence>MTRKITSQQRRARIGARHLLAPSRRAGTVTEVADAVVALHATDPATVFLSAWARMREADLSAMTEELFEDMGRLLCMRRTMFVVSAAVAPAVWSSTARTIATKQQTLLLKYLDEGGGWDAKWLAEAQEAVLAVLRERGEATAAELSAVVPQLREKVVVAAGKPYEAVQTVCSRVLRGLSVEGLIRRTAPRGSWTSNQFGWTLGTRTPEPPPAEARAELVRRWLERFGPGTLDDIKWWTGWGLGDTRRALAAIDAEVVALDDGEGFDLPGASEETGEWVALLPALDPTPMGWKHRDWYLPQAHRSALFDTSGNVGPTVWRGGEVIGGWAQRKDGTIGVRLFGKQPRSVVRAVDAEAERLRAWIGDVRFVPRFHTPLEREITSKGR</sequence>
<dbReference type="eggNOG" id="COG3214">
    <property type="taxonomic scope" value="Bacteria"/>
</dbReference>
<evidence type="ECO:0000313" key="1">
    <source>
        <dbReference type="EMBL" id="SDM48987.1"/>
    </source>
</evidence>
<name>A0A1G9TML0_ALLAB</name>
<gene>
    <name evidence="1" type="ORF">SAMN04489726_1886</name>
</gene>
<dbReference type="Proteomes" id="UP000183376">
    <property type="component" value="Chromosome I"/>
</dbReference>
<evidence type="ECO:0000313" key="2">
    <source>
        <dbReference type="Proteomes" id="UP000183376"/>
    </source>
</evidence>
<dbReference type="InterPro" id="IPR009351">
    <property type="entry name" value="AlkZ-like"/>
</dbReference>
<dbReference type="AlphaFoldDB" id="A0A1G9TML0"/>
<dbReference type="GO" id="GO:0003677">
    <property type="term" value="F:DNA binding"/>
    <property type="evidence" value="ECO:0007669"/>
    <property type="project" value="UniProtKB-KW"/>
</dbReference>
<dbReference type="Pfam" id="PF06224">
    <property type="entry name" value="AlkZ-like"/>
    <property type="match status" value="1"/>
</dbReference>
<proteinExistence type="predicted"/>
<dbReference type="RefSeq" id="WP_030431635.1">
    <property type="nucleotide sequence ID" value="NZ_JOEF01000020.1"/>
</dbReference>
<keyword evidence="1" id="KW-0238">DNA-binding</keyword>
<dbReference type="PANTHER" id="PTHR38479:SF2">
    <property type="entry name" value="WINGED HELIX DNA-BINDING DOMAIN-CONTAINING PROTEIN"/>
    <property type="match status" value="1"/>
</dbReference>
<dbReference type="PANTHER" id="PTHR38479">
    <property type="entry name" value="LMO0824 PROTEIN"/>
    <property type="match status" value="1"/>
</dbReference>
<dbReference type="OrthoDB" id="9148135at2"/>
<dbReference type="EMBL" id="LT629701">
    <property type="protein sequence ID" value="SDM48987.1"/>
    <property type="molecule type" value="Genomic_DNA"/>
</dbReference>
<dbReference type="STRING" id="211114.SAMN04489726_1886"/>
<reference evidence="1 2" key="1">
    <citation type="submission" date="2016-10" db="EMBL/GenBank/DDBJ databases">
        <authorList>
            <person name="de Groot N.N."/>
        </authorList>
    </citation>
    <scope>NUCLEOTIDE SEQUENCE [LARGE SCALE GENOMIC DNA]</scope>
    <source>
        <strain evidence="1 2">DSM 44149</strain>
    </source>
</reference>
<organism evidence="1 2">
    <name type="scientific">Allokutzneria albata</name>
    <name type="common">Kibdelosporangium albatum</name>
    <dbReference type="NCBI Taxonomy" id="211114"/>
    <lineage>
        <taxon>Bacteria</taxon>
        <taxon>Bacillati</taxon>
        <taxon>Actinomycetota</taxon>
        <taxon>Actinomycetes</taxon>
        <taxon>Pseudonocardiales</taxon>
        <taxon>Pseudonocardiaceae</taxon>
        <taxon>Allokutzneria</taxon>
    </lineage>
</organism>
<protein>
    <submittedName>
        <fullName evidence="1">Winged helix DNA-binding domain-containing protein</fullName>
    </submittedName>
</protein>
<keyword evidence="2" id="KW-1185">Reference proteome</keyword>
<accession>A0A1G9TML0</accession>